<accession>A0ABV9CH60</accession>
<sequence>MGTTSRIDLSGARWRKASYSGDSGGQCVEVARSVPGVVGVRDSKVFGGPVLLCSPGEWGAFLAGVRSGDLGS</sequence>
<evidence type="ECO:0000313" key="2">
    <source>
        <dbReference type="EMBL" id="MFC4532368.1"/>
    </source>
</evidence>
<dbReference type="InterPro" id="IPR007278">
    <property type="entry name" value="DUF397"/>
</dbReference>
<dbReference type="Pfam" id="PF04149">
    <property type="entry name" value="DUF397"/>
    <property type="match status" value="1"/>
</dbReference>
<feature type="domain" description="DUF397" evidence="1">
    <location>
        <begin position="12"/>
        <end position="66"/>
    </location>
</feature>
<dbReference type="RefSeq" id="WP_380841160.1">
    <property type="nucleotide sequence ID" value="NZ_JBHSFP010000009.1"/>
</dbReference>
<organism evidence="2 3">
    <name type="scientific">Sphaerisporangium dianthi</name>
    <dbReference type="NCBI Taxonomy" id="1436120"/>
    <lineage>
        <taxon>Bacteria</taxon>
        <taxon>Bacillati</taxon>
        <taxon>Actinomycetota</taxon>
        <taxon>Actinomycetes</taxon>
        <taxon>Streptosporangiales</taxon>
        <taxon>Streptosporangiaceae</taxon>
        <taxon>Sphaerisporangium</taxon>
    </lineage>
</organism>
<dbReference type="Proteomes" id="UP001596004">
    <property type="component" value="Unassembled WGS sequence"/>
</dbReference>
<name>A0ABV9CH60_9ACTN</name>
<protein>
    <submittedName>
        <fullName evidence="2">DUF397 domain-containing protein</fullName>
    </submittedName>
</protein>
<evidence type="ECO:0000313" key="3">
    <source>
        <dbReference type="Proteomes" id="UP001596004"/>
    </source>
</evidence>
<proteinExistence type="predicted"/>
<dbReference type="EMBL" id="JBHSFP010000009">
    <property type="protein sequence ID" value="MFC4532368.1"/>
    <property type="molecule type" value="Genomic_DNA"/>
</dbReference>
<reference evidence="3" key="1">
    <citation type="journal article" date="2019" name="Int. J. Syst. Evol. Microbiol.">
        <title>The Global Catalogue of Microorganisms (GCM) 10K type strain sequencing project: providing services to taxonomists for standard genome sequencing and annotation.</title>
        <authorList>
            <consortium name="The Broad Institute Genomics Platform"/>
            <consortium name="The Broad Institute Genome Sequencing Center for Infectious Disease"/>
            <person name="Wu L."/>
            <person name="Ma J."/>
        </authorList>
    </citation>
    <scope>NUCLEOTIDE SEQUENCE [LARGE SCALE GENOMIC DNA]</scope>
    <source>
        <strain evidence="3">CGMCC 4.7132</strain>
    </source>
</reference>
<gene>
    <name evidence="2" type="ORF">ACFO60_16465</name>
</gene>
<comment type="caution">
    <text evidence="2">The sequence shown here is derived from an EMBL/GenBank/DDBJ whole genome shotgun (WGS) entry which is preliminary data.</text>
</comment>
<evidence type="ECO:0000259" key="1">
    <source>
        <dbReference type="Pfam" id="PF04149"/>
    </source>
</evidence>
<keyword evidence="3" id="KW-1185">Reference proteome</keyword>